<keyword evidence="1" id="KW-0472">Membrane</keyword>
<evidence type="ECO:0000256" key="1">
    <source>
        <dbReference type="SAM" id="Phobius"/>
    </source>
</evidence>
<keyword evidence="1" id="KW-0812">Transmembrane</keyword>
<evidence type="ECO:0000313" key="2">
    <source>
        <dbReference type="EMBL" id="MXU85439.1"/>
    </source>
</evidence>
<proteinExistence type="predicted"/>
<sequence>MRFASGLLSCRKASAASLAMGNAPTTISGRFVGMHCAGGLAYSAAVYAVFVEGGFYRSGRRQFTTLSLPIKVLRSPPEIARRGHTR</sequence>
<feature type="transmembrane region" description="Helical" evidence="1">
    <location>
        <begin position="31"/>
        <end position="51"/>
    </location>
</feature>
<dbReference type="AlphaFoldDB" id="A0A6B0TZ10"/>
<reference evidence="2" key="1">
    <citation type="submission" date="2019-12" db="EMBL/GenBank/DDBJ databases">
        <title>An insight into the sialome of adult female Ixodes ricinus ticks feeding for 6 days.</title>
        <authorList>
            <person name="Perner J."/>
            <person name="Ribeiro J.M.C."/>
        </authorList>
    </citation>
    <scope>NUCLEOTIDE SEQUENCE</scope>
    <source>
        <strain evidence="2">Semi-engorged</strain>
        <tissue evidence="2">Salivary glands</tissue>
    </source>
</reference>
<organism evidence="2">
    <name type="scientific">Ixodes ricinus</name>
    <name type="common">Common tick</name>
    <name type="synonym">Acarus ricinus</name>
    <dbReference type="NCBI Taxonomy" id="34613"/>
    <lineage>
        <taxon>Eukaryota</taxon>
        <taxon>Metazoa</taxon>
        <taxon>Ecdysozoa</taxon>
        <taxon>Arthropoda</taxon>
        <taxon>Chelicerata</taxon>
        <taxon>Arachnida</taxon>
        <taxon>Acari</taxon>
        <taxon>Parasitiformes</taxon>
        <taxon>Ixodida</taxon>
        <taxon>Ixodoidea</taxon>
        <taxon>Ixodidae</taxon>
        <taxon>Ixodinae</taxon>
        <taxon>Ixodes</taxon>
    </lineage>
</organism>
<accession>A0A6B0TZ10</accession>
<dbReference type="EMBL" id="GIFC01003356">
    <property type="protein sequence ID" value="MXU85439.1"/>
    <property type="molecule type" value="Transcribed_RNA"/>
</dbReference>
<name>A0A6B0TZ10_IXORI</name>
<keyword evidence="1" id="KW-1133">Transmembrane helix</keyword>
<protein>
    <submittedName>
        <fullName evidence="2">Uncharacterized protein</fullName>
    </submittedName>
</protein>